<dbReference type="InterPro" id="IPR013766">
    <property type="entry name" value="Thioredoxin_domain"/>
</dbReference>
<evidence type="ECO:0000313" key="2">
    <source>
        <dbReference type="EMBL" id="MFC5412264.1"/>
    </source>
</evidence>
<sequence>MPTPVPETYKPVKTGTVIALNNFVNLPAKKPVLLHFFNPDCPCSRFNKAHFKSLVRHYSPQVDFVVVVQSSKRWSVADIQRKLDLNLPVLFDKTLATACGVYSTPQAVLLDDQHRLYYRGNYNRSRYCTDEKTSYAKRALNELLQRNSVPVFDRIALTAYGCSLPYCENEYSPGDNQHGLSAQHSR</sequence>
<dbReference type="Gene3D" id="3.40.30.10">
    <property type="entry name" value="Glutaredoxin"/>
    <property type="match status" value="1"/>
</dbReference>
<accession>A0ABW0IH93</accession>
<keyword evidence="3" id="KW-1185">Reference proteome</keyword>
<protein>
    <submittedName>
        <fullName evidence="2">Thioredoxin fold domain-containing protein</fullName>
    </submittedName>
</protein>
<dbReference type="Pfam" id="PF20029">
    <property type="entry name" value="DUF6436"/>
    <property type="match status" value="1"/>
</dbReference>
<reference evidence="3" key="1">
    <citation type="journal article" date="2019" name="Int. J. Syst. Evol. Microbiol.">
        <title>The Global Catalogue of Microorganisms (GCM) 10K type strain sequencing project: providing services to taxonomists for standard genome sequencing and annotation.</title>
        <authorList>
            <consortium name="The Broad Institute Genomics Platform"/>
            <consortium name="The Broad Institute Genome Sequencing Center for Infectious Disease"/>
            <person name="Wu L."/>
            <person name="Ma J."/>
        </authorList>
    </citation>
    <scope>NUCLEOTIDE SEQUENCE [LARGE SCALE GENOMIC DNA]</scope>
    <source>
        <strain evidence="3">CCUG 55250</strain>
    </source>
</reference>
<dbReference type="SUPFAM" id="SSF52833">
    <property type="entry name" value="Thioredoxin-like"/>
    <property type="match status" value="1"/>
</dbReference>
<feature type="domain" description="Thioredoxin" evidence="1">
    <location>
        <begin position="1"/>
        <end position="145"/>
    </location>
</feature>
<evidence type="ECO:0000259" key="1">
    <source>
        <dbReference type="PROSITE" id="PS51352"/>
    </source>
</evidence>
<dbReference type="InterPro" id="IPR045494">
    <property type="entry name" value="DUF6436"/>
</dbReference>
<dbReference type="Proteomes" id="UP001596106">
    <property type="component" value="Unassembled WGS sequence"/>
</dbReference>
<dbReference type="InterPro" id="IPR036249">
    <property type="entry name" value="Thioredoxin-like_sf"/>
</dbReference>
<proteinExistence type="predicted"/>
<dbReference type="RefSeq" id="WP_379849604.1">
    <property type="nucleotide sequence ID" value="NZ_JBHSMA010000011.1"/>
</dbReference>
<gene>
    <name evidence="2" type="ORF">ACFPMF_23260</name>
</gene>
<organism evidence="2 3">
    <name type="scientific">Larkinella bovis</name>
    <dbReference type="NCBI Taxonomy" id="683041"/>
    <lineage>
        <taxon>Bacteria</taxon>
        <taxon>Pseudomonadati</taxon>
        <taxon>Bacteroidota</taxon>
        <taxon>Cytophagia</taxon>
        <taxon>Cytophagales</taxon>
        <taxon>Spirosomataceae</taxon>
        <taxon>Larkinella</taxon>
    </lineage>
</organism>
<dbReference type="EMBL" id="JBHSMA010000011">
    <property type="protein sequence ID" value="MFC5412264.1"/>
    <property type="molecule type" value="Genomic_DNA"/>
</dbReference>
<dbReference type="PROSITE" id="PS51352">
    <property type="entry name" value="THIOREDOXIN_2"/>
    <property type="match status" value="1"/>
</dbReference>
<name>A0ABW0IH93_9BACT</name>
<comment type="caution">
    <text evidence="2">The sequence shown here is derived from an EMBL/GenBank/DDBJ whole genome shotgun (WGS) entry which is preliminary data.</text>
</comment>
<evidence type="ECO:0000313" key="3">
    <source>
        <dbReference type="Proteomes" id="UP001596106"/>
    </source>
</evidence>